<dbReference type="RefSeq" id="WP_087915034.1">
    <property type="nucleotide sequence ID" value="NZ_CP021780.1"/>
</dbReference>
<evidence type="ECO:0000256" key="1">
    <source>
        <dbReference type="SAM" id="MobiDB-lite"/>
    </source>
</evidence>
<evidence type="ECO:0000313" key="3">
    <source>
        <dbReference type="EMBL" id="ASA21019.1"/>
    </source>
</evidence>
<evidence type="ECO:0000256" key="2">
    <source>
        <dbReference type="SAM" id="SignalP"/>
    </source>
</evidence>
<keyword evidence="4" id="KW-1185">Reference proteome</keyword>
<keyword evidence="2" id="KW-0732">Signal</keyword>
<gene>
    <name evidence="3" type="ORF">B9T62_09610</name>
</gene>
<dbReference type="EMBL" id="CP021780">
    <property type="protein sequence ID" value="ASA21019.1"/>
    <property type="molecule type" value="Genomic_DNA"/>
</dbReference>
<proteinExistence type="predicted"/>
<dbReference type="KEGG" id="pdh:B9T62_09610"/>
<feature type="chain" id="PRO_5039368555" evidence="2">
    <location>
        <begin position="36"/>
        <end position="319"/>
    </location>
</feature>
<protein>
    <submittedName>
        <fullName evidence="3">Uncharacterized protein</fullName>
    </submittedName>
</protein>
<evidence type="ECO:0000313" key="4">
    <source>
        <dbReference type="Proteomes" id="UP000249890"/>
    </source>
</evidence>
<reference evidence="3 4" key="1">
    <citation type="submission" date="2017-06" db="EMBL/GenBank/DDBJ databases">
        <title>Complete genome sequence of Paenibacillus donghaensis KCTC 13049T isolated from East Sea sediment, South Korea.</title>
        <authorList>
            <person name="Jung B.K."/>
            <person name="Hong S.-J."/>
            <person name="Shin J.-H."/>
        </authorList>
    </citation>
    <scope>NUCLEOTIDE SEQUENCE [LARGE SCALE GENOMIC DNA]</scope>
    <source>
        <strain evidence="3 4">KCTC 13049</strain>
    </source>
</reference>
<sequence>MRKRMKHWHNIVRKHVWCSACGICCLLSICAGCSAGMDKPAAEDLNLVLAGMAGSDAVSFEGAAALLRGGKPLADSILYYGGNVEDHNKVSLYTLLPDRPPLGDTEMEPVSRPGGTAIAEQPDTTAADASADVKRPAERALRSPTYYSRLEKQAGVWQPQANALVSQQQGNPLPALNPLRQLEELEDAPKQVTEERGAARGTRMLRIRVTPAEAKRRLAAELEQEMLAARPATAESAEQLTPQEQRVNAALEKLWQKRHKELLQKLNQAEVEAVYHLTVDTKRNLPKRLTWNRKVSSTGAMGQADSETYVVEVDFYGYR</sequence>
<name>A0A2Z2KFU8_9BACL</name>
<dbReference type="Proteomes" id="UP000249890">
    <property type="component" value="Chromosome"/>
</dbReference>
<accession>A0A2Z2KFU8</accession>
<organism evidence="3 4">
    <name type="scientific">Paenibacillus donghaensis</name>
    <dbReference type="NCBI Taxonomy" id="414771"/>
    <lineage>
        <taxon>Bacteria</taxon>
        <taxon>Bacillati</taxon>
        <taxon>Bacillota</taxon>
        <taxon>Bacilli</taxon>
        <taxon>Bacillales</taxon>
        <taxon>Paenibacillaceae</taxon>
        <taxon>Paenibacillus</taxon>
    </lineage>
</organism>
<feature type="region of interest" description="Disordered" evidence="1">
    <location>
        <begin position="106"/>
        <end position="140"/>
    </location>
</feature>
<dbReference type="AlphaFoldDB" id="A0A2Z2KFU8"/>
<feature type="signal peptide" evidence="2">
    <location>
        <begin position="1"/>
        <end position="35"/>
    </location>
</feature>
<dbReference type="OrthoDB" id="2664142at2"/>
<feature type="compositionally biased region" description="Basic and acidic residues" evidence="1">
    <location>
        <begin position="131"/>
        <end position="140"/>
    </location>
</feature>